<feature type="region of interest" description="Disordered" evidence="4">
    <location>
        <begin position="475"/>
        <end position="496"/>
    </location>
</feature>
<dbReference type="Proteomes" id="UP000265566">
    <property type="component" value="Chromosome 2"/>
</dbReference>
<dbReference type="Gene3D" id="2.120.10.80">
    <property type="entry name" value="Kelch-type beta propeller"/>
    <property type="match status" value="2"/>
</dbReference>
<evidence type="ECO:0000313" key="7">
    <source>
        <dbReference type="EMBL" id="RHN72306.1"/>
    </source>
</evidence>
<dbReference type="Pfam" id="PF24681">
    <property type="entry name" value="Kelch_KLHDC2_KLHL20_DRC7"/>
    <property type="match status" value="1"/>
</dbReference>
<organism evidence="6 9">
    <name type="scientific">Medicago truncatula</name>
    <name type="common">Barrel medic</name>
    <name type="synonym">Medicago tribuloides</name>
    <dbReference type="NCBI Taxonomy" id="3880"/>
    <lineage>
        <taxon>Eukaryota</taxon>
        <taxon>Viridiplantae</taxon>
        <taxon>Streptophyta</taxon>
        <taxon>Embryophyta</taxon>
        <taxon>Tracheophyta</taxon>
        <taxon>Spermatophyta</taxon>
        <taxon>Magnoliopsida</taxon>
        <taxon>eudicotyledons</taxon>
        <taxon>Gunneridae</taxon>
        <taxon>Pentapetalae</taxon>
        <taxon>rosids</taxon>
        <taxon>fabids</taxon>
        <taxon>Fabales</taxon>
        <taxon>Fabaceae</taxon>
        <taxon>Papilionoideae</taxon>
        <taxon>50 kb inversion clade</taxon>
        <taxon>NPAAA clade</taxon>
        <taxon>Hologalegina</taxon>
        <taxon>IRL clade</taxon>
        <taxon>Trifolieae</taxon>
        <taxon>Medicago</taxon>
    </lineage>
</organism>
<keyword evidence="1" id="KW-0880">Kelch repeat</keyword>
<dbReference type="eggNOG" id="KOG0379">
    <property type="taxonomic scope" value="Eukaryota"/>
</dbReference>
<dbReference type="HOGENOM" id="CLU_027997_0_0_1"/>
<feature type="compositionally biased region" description="Polar residues" evidence="4">
    <location>
        <begin position="477"/>
        <end position="491"/>
    </location>
</feature>
<evidence type="ECO:0000256" key="1">
    <source>
        <dbReference type="ARBA" id="ARBA00022441"/>
    </source>
</evidence>
<sequence>MFGFSRKHKKLGRVKKVQLSDTTQGTRSPLRHPKRNANSNDDGVEGSSGHSEEIDCQFTSTGPEISNCASGSSENWMVLSIAGDKPTPRSYHAACVIENKMIVVGGESGNGLLDDVQVLNFDTFSWTTVSSKLYLSPSSLPLQIPACKGHSLVSWGQKALLIGGKTDSGIDKISVWAFDTETECWSLIEAKGDIPIARSGHTTVRANSTLILFGGEDCKRRKLNDLHMFDLKSLTWLPLHCTGTAPSPRFNHVASLYDGKILFIFGGAAKSKTLNDLYSLDFETMAWSRIKVRGFHPSPRAGCCGVLCGTKWYITGGGSRKKRHGETLIYDILKNEWSVEIAPPPSSITTNKGFSLVLVQHKEKEFLVAFGGSKKEASNQVEVLKTEKNESASRRQPTSTKGPGSILEKHSSSTQLRNDSSQRFIDPVAIQNLASAIKRGSERKSLSESLFVHSQFDHDEEFNEDDRIDRHLEDESSFPQAADQRTNQNDPGHQMHTRGAKINMEEQVLASGDSFRKNLGFGNPVVESDHGSLPENINSGSLSTASNIYNYYETKVSSLITKFGILEAQLAASLASKEAAEKNLASAFKSKQEMDKTMADTLQEIELLREKLVGAELAQEEANNLSNIVHSDNVRLEHDVAFLKAVLDDTQKELHSTRGVLAGERARAFQLQVEVFHLKQRLQSMENRAPTPRKPFHVQ</sequence>
<dbReference type="EnsemblPlants" id="AES64218">
    <property type="protein sequence ID" value="AES64218"/>
    <property type="gene ID" value="MTR_2g019860"/>
</dbReference>
<protein>
    <submittedName>
        <fullName evidence="6">Acyl-CoA-binding domain protein</fullName>
    </submittedName>
    <submittedName>
        <fullName evidence="7">Putative galactose oxidase/kelch, beta-propeller, kelch-type beta propeller</fullName>
    </submittedName>
</protein>
<dbReference type="PaxDb" id="3880-AES64218"/>
<feature type="domain" description="Acyl-CoA-binding" evidence="5">
    <location>
        <begin position="628"/>
        <end position="686"/>
    </location>
</feature>
<dbReference type="PANTHER" id="PTHR46093">
    <property type="entry name" value="ACYL-COA-BINDING DOMAIN-CONTAINING PROTEIN 5"/>
    <property type="match status" value="1"/>
</dbReference>
<feature type="region of interest" description="Disordered" evidence="4">
    <location>
        <begin position="385"/>
        <end position="423"/>
    </location>
</feature>
<reference evidence="8" key="3">
    <citation type="submission" date="2015-04" db="UniProtKB">
        <authorList>
            <consortium name="EnsemblPlants"/>
        </authorList>
    </citation>
    <scope>IDENTIFICATION</scope>
    <source>
        <strain evidence="8">cv. Jemalong A17</strain>
    </source>
</reference>
<reference evidence="6 9" key="2">
    <citation type="journal article" date="2014" name="BMC Genomics">
        <title>An improved genome release (version Mt4.0) for the model legume Medicago truncatula.</title>
        <authorList>
            <person name="Tang H."/>
            <person name="Krishnakumar V."/>
            <person name="Bidwell S."/>
            <person name="Rosen B."/>
            <person name="Chan A."/>
            <person name="Zhou S."/>
            <person name="Gentzbittel L."/>
            <person name="Childs K.L."/>
            <person name="Yandell M."/>
            <person name="Gundlach H."/>
            <person name="Mayer K.F."/>
            <person name="Schwartz D.C."/>
            <person name="Town C.D."/>
        </authorList>
    </citation>
    <scope>GENOME REANNOTATION</scope>
    <source>
        <strain evidence="8 9">cv. Jemalong A17</strain>
    </source>
</reference>
<dbReference type="AlphaFoldDB" id="G7IQ00"/>
<keyword evidence="2" id="KW-0677">Repeat</keyword>
<dbReference type="Gramene" id="rna8004">
    <property type="protein sequence ID" value="RHN72306.1"/>
    <property type="gene ID" value="gene8004"/>
</dbReference>
<proteinExistence type="predicted"/>
<evidence type="ECO:0000313" key="9">
    <source>
        <dbReference type="Proteomes" id="UP000002051"/>
    </source>
</evidence>
<evidence type="ECO:0000313" key="6">
    <source>
        <dbReference type="EMBL" id="AES64218.2"/>
    </source>
</evidence>
<evidence type="ECO:0000256" key="3">
    <source>
        <dbReference type="SAM" id="Coils"/>
    </source>
</evidence>
<dbReference type="KEGG" id="mtr:11437822"/>
<dbReference type="EMBL" id="CM001218">
    <property type="protein sequence ID" value="AES64218.2"/>
    <property type="molecule type" value="Genomic_DNA"/>
</dbReference>
<reference evidence="7" key="4">
    <citation type="journal article" date="2018" name="Nat. Plants">
        <title>Whole-genome landscape of Medicago truncatula symbiotic genes.</title>
        <authorList>
            <person name="Pecrix Y."/>
            <person name="Gamas P."/>
            <person name="Carrere S."/>
        </authorList>
    </citation>
    <scope>NUCLEOTIDE SEQUENCE</scope>
    <source>
        <tissue evidence="7">Leaves</tissue>
    </source>
</reference>
<feature type="compositionally biased region" description="Polar residues" evidence="4">
    <location>
        <begin position="412"/>
        <end position="423"/>
    </location>
</feature>
<dbReference type="PANTHER" id="PTHR46093:SF4">
    <property type="entry name" value="GALACTOSE OXIDASE_KELCH REPEAT SUPERFAMILY PROTEIN"/>
    <property type="match status" value="1"/>
</dbReference>
<dbReference type="Proteomes" id="UP000002051">
    <property type="component" value="Chromosome 2"/>
</dbReference>
<dbReference type="InterPro" id="IPR006652">
    <property type="entry name" value="Kelch_1"/>
</dbReference>
<dbReference type="EMBL" id="PSQE01000002">
    <property type="protein sequence ID" value="RHN72306.1"/>
    <property type="molecule type" value="Genomic_DNA"/>
</dbReference>
<evidence type="ECO:0000256" key="2">
    <source>
        <dbReference type="ARBA" id="ARBA00022737"/>
    </source>
</evidence>
<feature type="compositionally biased region" description="Basic residues" evidence="4">
    <location>
        <begin position="1"/>
        <end position="16"/>
    </location>
</feature>
<dbReference type="InterPro" id="IPR011043">
    <property type="entry name" value="Gal_Oxase/kelch_b-propeller"/>
</dbReference>
<dbReference type="InterPro" id="IPR056819">
    <property type="entry name" value="ACBP4-6_C"/>
</dbReference>
<keyword evidence="3" id="KW-0175">Coiled coil</keyword>
<feature type="coiled-coil region" evidence="3">
    <location>
        <begin position="591"/>
        <end position="653"/>
    </location>
</feature>
<feature type="region of interest" description="Disordered" evidence="4">
    <location>
        <begin position="1"/>
        <end position="56"/>
    </location>
</feature>
<dbReference type="SUPFAM" id="SSF50965">
    <property type="entry name" value="Galactose oxidase, central domain"/>
    <property type="match status" value="1"/>
</dbReference>
<keyword evidence="9" id="KW-1185">Reference proteome</keyword>
<dbReference type="Pfam" id="PF24922">
    <property type="entry name" value="ACBP4_C"/>
    <property type="match status" value="1"/>
</dbReference>
<dbReference type="Pfam" id="PF01344">
    <property type="entry name" value="Kelch_1"/>
    <property type="match status" value="1"/>
</dbReference>
<dbReference type="OrthoDB" id="10251809at2759"/>
<name>G7IQ00_MEDTR</name>
<evidence type="ECO:0000313" key="8">
    <source>
        <dbReference type="EnsemblPlants" id="AES64218"/>
    </source>
</evidence>
<accession>G7IQ00</accession>
<evidence type="ECO:0000256" key="4">
    <source>
        <dbReference type="SAM" id="MobiDB-lite"/>
    </source>
</evidence>
<dbReference type="STRING" id="3880.G7IQ00"/>
<gene>
    <name evidence="8" type="primary">11437822</name>
    <name evidence="6" type="ordered locus">MTR_2g019860</name>
    <name evidence="7" type="ORF">MtrunA17_Chr2g0286241</name>
</gene>
<accession>A0A0C3UYM9</accession>
<dbReference type="InterPro" id="IPR015915">
    <property type="entry name" value="Kelch-typ_b-propeller"/>
</dbReference>
<evidence type="ECO:0000259" key="5">
    <source>
        <dbReference type="Pfam" id="PF24922"/>
    </source>
</evidence>
<reference evidence="6 9" key="1">
    <citation type="journal article" date="2011" name="Nature">
        <title>The Medicago genome provides insight into the evolution of rhizobial symbioses.</title>
        <authorList>
            <person name="Young N.D."/>
            <person name="Debelle F."/>
            <person name="Oldroyd G.E."/>
            <person name="Geurts R."/>
            <person name="Cannon S.B."/>
            <person name="Udvardi M.K."/>
            <person name="Benedito V.A."/>
            <person name="Mayer K.F."/>
            <person name="Gouzy J."/>
            <person name="Schoof H."/>
            <person name="Van de Peer Y."/>
            <person name="Proost S."/>
            <person name="Cook D.R."/>
            <person name="Meyers B.C."/>
            <person name="Spannagl M."/>
            <person name="Cheung F."/>
            <person name="De Mita S."/>
            <person name="Krishnakumar V."/>
            <person name="Gundlach H."/>
            <person name="Zhou S."/>
            <person name="Mudge J."/>
            <person name="Bharti A.K."/>
            <person name="Murray J.D."/>
            <person name="Naoumkina M.A."/>
            <person name="Rosen B."/>
            <person name="Silverstein K.A."/>
            <person name="Tang H."/>
            <person name="Rombauts S."/>
            <person name="Zhao P.X."/>
            <person name="Zhou P."/>
            <person name="Barbe V."/>
            <person name="Bardou P."/>
            <person name="Bechner M."/>
            <person name="Bellec A."/>
            <person name="Berger A."/>
            <person name="Berges H."/>
            <person name="Bidwell S."/>
            <person name="Bisseling T."/>
            <person name="Choisne N."/>
            <person name="Couloux A."/>
            <person name="Denny R."/>
            <person name="Deshpande S."/>
            <person name="Dai X."/>
            <person name="Doyle J.J."/>
            <person name="Dudez A.M."/>
            <person name="Farmer A.D."/>
            <person name="Fouteau S."/>
            <person name="Franken C."/>
            <person name="Gibelin C."/>
            <person name="Gish J."/>
            <person name="Goldstein S."/>
            <person name="Gonzalez A.J."/>
            <person name="Green P.J."/>
            <person name="Hallab A."/>
            <person name="Hartog M."/>
            <person name="Hua A."/>
            <person name="Humphray S.J."/>
            <person name="Jeong D.H."/>
            <person name="Jing Y."/>
            <person name="Jocker A."/>
            <person name="Kenton S.M."/>
            <person name="Kim D.J."/>
            <person name="Klee K."/>
            <person name="Lai H."/>
            <person name="Lang C."/>
            <person name="Lin S."/>
            <person name="Macmil S.L."/>
            <person name="Magdelenat G."/>
            <person name="Matthews L."/>
            <person name="McCorrison J."/>
            <person name="Monaghan E.L."/>
            <person name="Mun J.H."/>
            <person name="Najar F.Z."/>
            <person name="Nicholson C."/>
            <person name="Noirot C."/>
            <person name="O'Bleness M."/>
            <person name="Paule C.R."/>
            <person name="Poulain J."/>
            <person name="Prion F."/>
            <person name="Qin B."/>
            <person name="Qu C."/>
            <person name="Retzel E.F."/>
            <person name="Riddle C."/>
            <person name="Sallet E."/>
            <person name="Samain S."/>
            <person name="Samson N."/>
            <person name="Sanders I."/>
            <person name="Saurat O."/>
            <person name="Scarpelli C."/>
            <person name="Schiex T."/>
            <person name="Segurens B."/>
            <person name="Severin A.J."/>
            <person name="Sherrier D.J."/>
            <person name="Shi R."/>
            <person name="Sims S."/>
            <person name="Singer S.R."/>
            <person name="Sinharoy S."/>
            <person name="Sterck L."/>
            <person name="Viollet A."/>
            <person name="Wang B.B."/>
            <person name="Wang K."/>
            <person name="Wang M."/>
            <person name="Wang X."/>
            <person name="Warfsmann J."/>
            <person name="Weissenbach J."/>
            <person name="White D.D."/>
            <person name="White J.D."/>
            <person name="Wiley G.B."/>
            <person name="Wincker P."/>
            <person name="Xing Y."/>
            <person name="Yang L."/>
            <person name="Yao Z."/>
            <person name="Ying F."/>
            <person name="Zhai J."/>
            <person name="Zhou L."/>
            <person name="Zuber A."/>
            <person name="Denarie J."/>
            <person name="Dixon R.A."/>
            <person name="May G.D."/>
            <person name="Schwartz D.C."/>
            <person name="Rogers J."/>
            <person name="Quetier F."/>
            <person name="Town C.D."/>
            <person name="Roe B.A."/>
        </authorList>
    </citation>
    <scope>NUCLEOTIDE SEQUENCE [LARGE SCALE GENOMIC DNA]</scope>
    <source>
        <strain evidence="6">A17</strain>
        <strain evidence="8 9">cv. Jemalong A17</strain>
    </source>
</reference>